<feature type="compositionally biased region" description="Low complexity" evidence="2">
    <location>
        <begin position="176"/>
        <end position="186"/>
    </location>
</feature>
<dbReference type="InParanoid" id="A0A0V0R3T6"/>
<dbReference type="Proteomes" id="UP000054937">
    <property type="component" value="Unassembled WGS sequence"/>
</dbReference>
<protein>
    <submittedName>
        <fullName evidence="3">Uncharacterized protein</fullName>
    </submittedName>
</protein>
<dbReference type="AlphaFoldDB" id="A0A0V0R3T6"/>
<dbReference type="EMBL" id="LDAU01000054">
    <property type="protein sequence ID" value="KRX09118.1"/>
    <property type="molecule type" value="Genomic_DNA"/>
</dbReference>
<reference evidence="3 4" key="1">
    <citation type="journal article" date="2015" name="Sci. Rep.">
        <title>Genome of the facultative scuticociliatosis pathogen Pseudocohnilembus persalinus provides insight into its virulence through horizontal gene transfer.</title>
        <authorList>
            <person name="Xiong J."/>
            <person name="Wang G."/>
            <person name="Cheng J."/>
            <person name="Tian M."/>
            <person name="Pan X."/>
            <person name="Warren A."/>
            <person name="Jiang C."/>
            <person name="Yuan D."/>
            <person name="Miao W."/>
        </authorList>
    </citation>
    <scope>NUCLEOTIDE SEQUENCE [LARGE SCALE GENOMIC DNA]</scope>
    <source>
        <strain evidence="3">36N120E</strain>
    </source>
</reference>
<proteinExistence type="predicted"/>
<evidence type="ECO:0000313" key="4">
    <source>
        <dbReference type="Proteomes" id="UP000054937"/>
    </source>
</evidence>
<gene>
    <name evidence="3" type="ORF">PPERSA_08834</name>
</gene>
<evidence type="ECO:0000256" key="1">
    <source>
        <dbReference type="SAM" id="Coils"/>
    </source>
</evidence>
<keyword evidence="4" id="KW-1185">Reference proteome</keyword>
<accession>A0A0V0R3T6</accession>
<comment type="caution">
    <text evidence="3">The sequence shown here is derived from an EMBL/GenBank/DDBJ whole genome shotgun (WGS) entry which is preliminary data.</text>
</comment>
<feature type="coiled-coil region" evidence="1">
    <location>
        <begin position="109"/>
        <end position="136"/>
    </location>
</feature>
<evidence type="ECO:0000313" key="3">
    <source>
        <dbReference type="EMBL" id="KRX09118.1"/>
    </source>
</evidence>
<name>A0A0V0R3T6_PSEPJ</name>
<feature type="region of interest" description="Disordered" evidence="2">
    <location>
        <begin position="167"/>
        <end position="186"/>
    </location>
</feature>
<keyword evidence="1" id="KW-0175">Coiled coil</keyword>
<evidence type="ECO:0000256" key="2">
    <source>
        <dbReference type="SAM" id="MobiDB-lite"/>
    </source>
</evidence>
<organism evidence="3 4">
    <name type="scientific">Pseudocohnilembus persalinus</name>
    <name type="common">Ciliate</name>
    <dbReference type="NCBI Taxonomy" id="266149"/>
    <lineage>
        <taxon>Eukaryota</taxon>
        <taxon>Sar</taxon>
        <taxon>Alveolata</taxon>
        <taxon>Ciliophora</taxon>
        <taxon>Intramacronucleata</taxon>
        <taxon>Oligohymenophorea</taxon>
        <taxon>Scuticociliatia</taxon>
        <taxon>Philasterida</taxon>
        <taxon>Pseudocohnilembidae</taxon>
        <taxon>Pseudocohnilembus</taxon>
    </lineage>
</organism>
<sequence length="410" mass="49859">MIVNTNGQQQEILYNELKLAQGNEHLYNEEKFVSFICFAIWQLESYLYIICRIWNIYTNYLMFKDNFNHNIYIHQQNLHCLEETNIYLNQNQNEYQNKTFSNFSEDLIHDLEQEKNRVFQKEVEQQKKEKKKSQKAIIKRQNSLEFQYTPQNIIIDRYLDLIPQKEKNKEQEKQDNTTNQQNQQLRNQIKSDNFIYTISQENYEKYAHKIQIINEHANFLHLETIKNERRKSQQEQIKSHKNLLINFLIKEKDLQYFWANLIQVFAYFNILKDHFFPTEVHLNNQNQKENQNVQQKKIKTVNINPSQLQSIQLDIQFIQNHIEILEISQNQELIPDNRLIKDCQNDLIPVEQLSIINNNHPISVMKDIYYLDSHYNKIQYKPHKNDSKEMYNSNVFVENQQYLQEWEILD</sequence>